<dbReference type="NCBIfam" id="TIGR00190">
    <property type="entry name" value="thiC"/>
    <property type="match status" value="1"/>
</dbReference>
<sequence length="625" mass="70381">MKKEHAPKENTISRDPLPGSRKIYVKGELHDINVAMREILLSPTKLPTGRIEENPPAVVYDTSGPYTDPNYKIDLKKGLPRLREEWILKRGDVEPLESFSSEYFSQRLADEKLDHLRFEHLKKPLKAKKGANVTQLHYAKKGIITPEMEYIAIRENQRIDLMNEQHAGKQSYLTAQHTGNSFGANTPKGYITPEFVRSEVAAGRAIIPANINHPESEPMIIGRNFLVKINTNIGNSAVSSSIEEEVEKAVWSCRWGGDTLMDLSTGKNIHETREWIIRNCPVPVGTVPIYQALEKVNGKAEDLTWELFRDTLIEQAEQGVDYFTIHAAALLRYVPLTAKRVTGIVSRGGSIMAKWCLAHHKENFLYTHFEEICEIMKAYDVSFSLGDGLRPGSIADANDEAQYAELKTQGELNKIAWKHDVQVMNEGPGHVPMHMIKDNMEKQLEYCNEAPFYTLGPLTTDIAPGYDHITSAIGAAMIGWYGTAMLCYVTPKEHLGLPNKKDVKDGVITYKIAAHAADLAKGHPGAQYRDNVLSKARFEFRWEDQFNLSLDPDTAREFHDETLPADGAKVAHFCSMCGPNFCSMKITQEVRDFAAKEELTEEEALAKGMEEKSEEFKEKGKQLYL</sequence>
<proteinExistence type="inferred from homology"/>
<dbReference type="InterPro" id="IPR038521">
    <property type="entry name" value="ThiC/Bza_core_dom"/>
</dbReference>
<evidence type="ECO:0000256" key="1">
    <source>
        <dbReference type="ARBA" id="ARBA00003175"/>
    </source>
</evidence>
<keyword evidence="9 10" id="KW-0456">Lyase</keyword>
<feature type="binding site" evidence="10">
    <location>
        <position position="453"/>
    </location>
    <ligand>
        <name>substrate</name>
    </ligand>
</feature>
<feature type="binding site" evidence="10">
    <location>
        <position position="494"/>
    </location>
    <ligand>
        <name>Zn(2+)</name>
        <dbReference type="ChEBI" id="CHEBI:29105"/>
    </ligand>
</feature>
<evidence type="ECO:0000256" key="5">
    <source>
        <dbReference type="ARBA" id="ARBA00022833"/>
    </source>
</evidence>
<evidence type="ECO:0000256" key="9">
    <source>
        <dbReference type="ARBA" id="ARBA00023239"/>
    </source>
</evidence>
<dbReference type="InterPro" id="IPR025747">
    <property type="entry name" value="ThiC-associated_dom"/>
</dbReference>
<comment type="pathway">
    <text evidence="10">Cofactor biosynthesis; thiamine diphosphate biosynthesis.</text>
</comment>
<dbReference type="HAMAP" id="MF_00089">
    <property type="entry name" value="ThiC"/>
    <property type="match status" value="1"/>
</dbReference>
<evidence type="ECO:0000256" key="2">
    <source>
        <dbReference type="ARBA" id="ARBA00022485"/>
    </source>
</evidence>
<dbReference type="NCBIfam" id="NF006763">
    <property type="entry name" value="PRK09284.1"/>
    <property type="match status" value="1"/>
</dbReference>
<dbReference type="NCBIfam" id="NF009895">
    <property type="entry name" value="PRK13352.1"/>
    <property type="match status" value="1"/>
</dbReference>
<feature type="binding site" evidence="10">
    <location>
        <position position="326"/>
    </location>
    <ligand>
        <name>substrate</name>
    </ligand>
</feature>
<dbReference type="InterPro" id="IPR002817">
    <property type="entry name" value="ThiC/BzaA/B"/>
</dbReference>
<dbReference type="InterPro" id="IPR037509">
    <property type="entry name" value="ThiC"/>
</dbReference>
<evidence type="ECO:0000256" key="10">
    <source>
        <dbReference type="HAMAP-Rule" id="MF_00089"/>
    </source>
</evidence>
<dbReference type="EC" id="4.1.99.17" evidence="10"/>
<dbReference type="Proteomes" id="UP000636010">
    <property type="component" value="Unassembled WGS sequence"/>
</dbReference>
<feature type="binding site" evidence="10">
    <location>
        <position position="290"/>
    </location>
    <ligand>
        <name>substrate</name>
    </ligand>
</feature>
<gene>
    <name evidence="10 13" type="primary">thiC</name>
    <name evidence="13" type="ORF">GCM10011506_35910</name>
</gene>
<evidence type="ECO:0000256" key="7">
    <source>
        <dbReference type="ARBA" id="ARBA00023004"/>
    </source>
</evidence>
<keyword evidence="6 10" id="KW-0784">Thiamine biosynthesis</keyword>
<organism evidence="13 14">
    <name type="scientific">Marivirga lumbricoides</name>
    <dbReference type="NCBI Taxonomy" id="1046115"/>
    <lineage>
        <taxon>Bacteria</taxon>
        <taxon>Pseudomonadati</taxon>
        <taxon>Bacteroidota</taxon>
        <taxon>Cytophagia</taxon>
        <taxon>Cytophagales</taxon>
        <taxon>Marivirgaceae</taxon>
        <taxon>Marivirga</taxon>
    </lineage>
</organism>
<feature type="binding site" evidence="10">
    <location>
        <begin position="387"/>
        <end position="390"/>
    </location>
    <ligand>
        <name>substrate</name>
    </ligand>
</feature>
<keyword evidence="14" id="KW-1185">Reference proteome</keyword>
<dbReference type="SFLD" id="SFLDS00113">
    <property type="entry name" value="Radical_SAM_Phosphomethylpyrim"/>
    <property type="match status" value="1"/>
</dbReference>
<dbReference type="Pfam" id="PF01964">
    <property type="entry name" value="ThiC_Rad_SAM"/>
    <property type="match status" value="1"/>
</dbReference>
<evidence type="ECO:0000256" key="6">
    <source>
        <dbReference type="ARBA" id="ARBA00022977"/>
    </source>
</evidence>
<dbReference type="PANTHER" id="PTHR30557">
    <property type="entry name" value="THIAMINE BIOSYNTHESIS PROTEIN THIC"/>
    <property type="match status" value="1"/>
</dbReference>
<feature type="binding site" evidence="10">
    <location>
        <position position="426"/>
    </location>
    <ligand>
        <name>substrate</name>
    </ligand>
</feature>
<keyword evidence="8 10" id="KW-0411">Iron-sulfur</keyword>
<comment type="cofactor">
    <cofactor evidence="10">
        <name>[4Fe-4S] cluster</name>
        <dbReference type="ChEBI" id="CHEBI:49883"/>
    </cofactor>
    <text evidence="10">Binds 1 [4Fe-4S] cluster per subunit. The cluster is coordinated with 3 cysteines and an exchangeable S-adenosyl-L-methionine.</text>
</comment>
<dbReference type="RefSeq" id="WP_188466158.1">
    <property type="nucleotide sequence ID" value="NZ_BAABHU010000012.1"/>
</dbReference>
<feature type="binding site" evidence="10">
    <location>
        <position position="430"/>
    </location>
    <ligand>
        <name>Zn(2+)</name>
        <dbReference type="ChEBI" id="CHEBI:29105"/>
    </ligand>
</feature>
<feature type="binding site" evidence="10">
    <location>
        <position position="577"/>
    </location>
    <ligand>
        <name>[4Fe-4S] cluster</name>
        <dbReference type="ChEBI" id="CHEBI:49883"/>
        <note>4Fe-4S-S-AdoMet</note>
    </ligand>
</feature>
<feature type="binding site" evidence="10">
    <location>
        <position position="582"/>
    </location>
    <ligand>
        <name>[4Fe-4S] cluster</name>
        <dbReference type="ChEBI" id="CHEBI:49883"/>
        <note>4Fe-4S-S-AdoMet</note>
    </ligand>
</feature>
<keyword evidence="7 10" id="KW-0408">Iron</keyword>
<name>A0ABQ1MUR1_9BACT</name>
<evidence type="ECO:0000256" key="8">
    <source>
        <dbReference type="ARBA" id="ARBA00023014"/>
    </source>
</evidence>
<dbReference type="Gene3D" id="6.10.250.620">
    <property type="match status" value="1"/>
</dbReference>
<feature type="binding site" evidence="10">
    <location>
        <position position="261"/>
    </location>
    <ligand>
        <name>substrate</name>
    </ligand>
</feature>
<feature type="domain" description="ThiC-associated" evidence="12">
    <location>
        <begin position="16"/>
        <end position="94"/>
    </location>
</feature>
<comment type="similarity">
    <text evidence="10">Belongs to the ThiC family.</text>
</comment>
<evidence type="ECO:0000256" key="11">
    <source>
        <dbReference type="SAM" id="MobiDB-lite"/>
    </source>
</evidence>
<evidence type="ECO:0000259" key="12">
    <source>
        <dbReference type="Pfam" id="PF13667"/>
    </source>
</evidence>
<evidence type="ECO:0000256" key="4">
    <source>
        <dbReference type="ARBA" id="ARBA00022723"/>
    </source>
</evidence>
<dbReference type="PANTHER" id="PTHR30557:SF1">
    <property type="entry name" value="PHOSPHOMETHYLPYRIMIDINE SYNTHASE, CHLOROPLASTIC"/>
    <property type="match status" value="1"/>
</dbReference>
<dbReference type="Pfam" id="PF13667">
    <property type="entry name" value="ThiC-associated"/>
    <property type="match status" value="1"/>
</dbReference>
<feature type="binding site" evidence="10">
    <location>
        <position position="232"/>
    </location>
    <ligand>
        <name>substrate</name>
    </ligand>
</feature>
<comment type="caution">
    <text evidence="13">The sequence shown here is derived from an EMBL/GenBank/DDBJ whole genome shotgun (WGS) entry which is preliminary data.</text>
</comment>
<keyword evidence="4 10" id="KW-0479">Metal-binding</keyword>
<dbReference type="SFLD" id="SFLDF00407">
    <property type="entry name" value="phosphomethylpyrimidine_syntha"/>
    <property type="match status" value="1"/>
</dbReference>
<feature type="binding site" evidence="10">
    <location>
        <position position="574"/>
    </location>
    <ligand>
        <name>[4Fe-4S] cluster</name>
        <dbReference type="ChEBI" id="CHEBI:49883"/>
        <note>4Fe-4S-S-AdoMet</note>
    </ligand>
</feature>
<protein>
    <recommendedName>
        <fullName evidence="10">Phosphomethylpyrimidine synthase</fullName>
        <ecNumber evidence="10">4.1.99.17</ecNumber>
    </recommendedName>
    <alternativeName>
        <fullName evidence="10">Hydroxymethylpyrimidine phosphate synthase</fullName>
        <shortName evidence="10">HMP-P synthase</shortName>
        <shortName evidence="10">HMP-phosphate synthase</shortName>
        <shortName evidence="10">HMPP synthase</shortName>
    </alternativeName>
    <alternativeName>
        <fullName evidence="10">Thiamine biosynthesis protein ThiC</fullName>
    </alternativeName>
</protein>
<comment type="catalytic activity">
    <reaction evidence="10">
        <text>5-amino-1-(5-phospho-beta-D-ribosyl)imidazole + S-adenosyl-L-methionine = 4-amino-2-methyl-5-(phosphooxymethyl)pyrimidine + CO + 5'-deoxyadenosine + formate + L-methionine + 3 H(+)</text>
        <dbReference type="Rhea" id="RHEA:24840"/>
        <dbReference type="ChEBI" id="CHEBI:15378"/>
        <dbReference type="ChEBI" id="CHEBI:15740"/>
        <dbReference type="ChEBI" id="CHEBI:17245"/>
        <dbReference type="ChEBI" id="CHEBI:17319"/>
        <dbReference type="ChEBI" id="CHEBI:57844"/>
        <dbReference type="ChEBI" id="CHEBI:58354"/>
        <dbReference type="ChEBI" id="CHEBI:59789"/>
        <dbReference type="ChEBI" id="CHEBI:137981"/>
        <dbReference type="EC" id="4.1.99.17"/>
    </reaction>
</comment>
<reference evidence="14" key="1">
    <citation type="journal article" date="2019" name="Int. J. Syst. Evol. Microbiol.">
        <title>The Global Catalogue of Microorganisms (GCM) 10K type strain sequencing project: providing services to taxonomists for standard genome sequencing and annotation.</title>
        <authorList>
            <consortium name="The Broad Institute Genomics Platform"/>
            <consortium name="The Broad Institute Genome Sequencing Center for Infectious Disease"/>
            <person name="Wu L."/>
            <person name="Ma J."/>
        </authorList>
    </citation>
    <scope>NUCLEOTIDE SEQUENCE [LARGE SCALE GENOMIC DNA]</scope>
    <source>
        <strain evidence="14">CGMCC 1.10832</strain>
    </source>
</reference>
<keyword evidence="5 10" id="KW-0862">Zinc</keyword>
<accession>A0ABQ1MUR1</accession>
<evidence type="ECO:0000256" key="3">
    <source>
        <dbReference type="ARBA" id="ARBA00022691"/>
    </source>
</evidence>
<feature type="binding site" evidence="10">
    <location>
        <begin position="346"/>
        <end position="348"/>
    </location>
    <ligand>
        <name>substrate</name>
    </ligand>
</feature>
<dbReference type="SFLD" id="SFLDG01114">
    <property type="entry name" value="phosphomethylpyrimidine_syntha"/>
    <property type="match status" value="1"/>
</dbReference>
<dbReference type="EMBL" id="BMEC01000012">
    <property type="protein sequence ID" value="GGC47147.1"/>
    <property type="molecule type" value="Genomic_DNA"/>
</dbReference>
<evidence type="ECO:0000313" key="13">
    <source>
        <dbReference type="EMBL" id="GGC47147.1"/>
    </source>
</evidence>
<keyword evidence="3 10" id="KW-0949">S-adenosyl-L-methionine</keyword>
<comment type="function">
    <text evidence="1 10">Catalyzes the synthesis of the hydroxymethylpyrimidine phosphate (HMP-P) moiety of thiamine from aminoimidazole ribotide (AIR) in a radical S-adenosyl-L-methionine (SAM)-dependent reaction.</text>
</comment>
<dbReference type="Gene3D" id="3.20.20.540">
    <property type="entry name" value="Radical SAM ThiC family, central domain"/>
    <property type="match status" value="1"/>
</dbReference>
<feature type="region of interest" description="Disordered" evidence="11">
    <location>
        <begin position="605"/>
        <end position="625"/>
    </location>
</feature>
<evidence type="ECO:0000313" key="14">
    <source>
        <dbReference type="Proteomes" id="UP000636010"/>
    </source>
</evidence>
<keyword evidence="2 10" id="KW-0004">4Fe-4S</keyword>